<dbReference type="eggNOG" id="COG3876">
    <property type="taxonomic scope" value="Bacteria"/>
</dbReference>
<dbReference type="Pfam" id="PF07075">
    <property type="entry name" value="NamZ_N"/>
    <property type="match status" value="1"/>
</dbReference>
<dbReference type="RefSeq" id="WP_074649563.1">
    <property type="nucleotide sequence ID" value="NZ_FOIL01000023.1"/>
</dbReference>
<organism evidence="5 6">
    <name type="scientific">[Clostridium] aminophilum</name>
    <dbReference type="NCBI Taxonomy" id="1526"/>
    <lineage>
        <taxon>Bacteria</taxon>
        <taxon>Bacillati</taxon>
        <taxon>Bacillota</taxon>
        <taxon>Clostridia</taxon>
        <taxon>Lachnospirales</taxon>
        <taxon>Lachnospiraceae</taxon>
    </lineage>
</organism>
<dbReference type="OrthoDB" id="9801061at2"/>
<evidence type="ECO:0000313" key="6">
    <source>
        <dbReference type="Proteomes" id="UP000199820"/>
    </source>
</evidence>
<evidence type="ECO:0000256" key="1">
    <source>
        <dbReference type="SAM" id="MobiDB-lite"/>
    </source>
</evidence>
<feature type="transmembrane region" description="Helical" evidence="2">
    <location>
        <begin position="490"/>
        <end position="510"/>
    </location>
</feature>
<dbReference type="PROSITE" id="PS51257">
    <property type="entry name" value="PROKAR_LIPOPROTEIN"/>
    <property type="match status" value="1"/>
</dbReference>
<dbReference type="Gene3D" id="3.90.1150.140">
    <property type="match status" value="1"/>
</dbReference>
<dbReference type="EMBL" id="FOIL01000023">
    <property type="protein sequence ID" value="SET52897.1"/>
    <property type="molecule type" value="Genomic_DNA"/>
</dbReference>
<feature type="domain" description="Peptidoglycan beta-N-acetylmuramidase NamZ C-terminal" evidence="4">
    <location>
        <begin position="314"/>
        <end position="466"/>
    </location>
</feature>
<proteinExistence type="predicted"/>
<reference evidence="5 6" key="1">
    <citation type="submission" date="2016-10" db="EMBL/GenBank/DDBJ databases">
        <authorList>
            <person name="de Groot N.N."/>
        </authorList>
    </citation>
    <scope>NUCLEOTIDE SEQUENCE [LARGE SCALE GENOMIC DNA]</scope>
    <source>
        <strain evidence="5 6">KH1P1</strain>
    </source>
</reference>
<keyword evidence="2" id="KW-1133">Transmembrane helix</keyword>
<keyword evidence="6" id="KW-1185">Reference proteome</keyword>
<dbReference type="Gene3D" id="3.40.50.12170">
    <property type="entry name" value="Uncharacterised protein PF07075, DUF1343"/>
    <property type="match status" value="1"/>
</dbReference>
<dbReference type="GO" id="GO:0033922">
    <property type="term" value="F:peptidoglycan beta-N-acetylmuramidase activity"/>
    <property type="evidence" value="ECO:0007669"/>
    <property type="project" value="InterPro"/>
</dbReference>
<dbReference type="PANTHER" id="PTHR42915">
    <property type="entry name" value="HYPOTHETICAL 460 KDA PROTEIN IN FEUA-SIGW INTERGENIC REGION [PRECURSOR]"/>
    <property type="match status" value="1"/>
</dbReference>
<dbReference type="PANTHER" id="PTHR42915:SF1">
    <property type="entry name" value="PEPTIDOGLYCAN BETA-N-ACETYLMURAMIDASE NAMZ"/>
    <property type="match status" value="1"/>
</dbReference>
<evidence type="ECO:0000256" key="2">
    <source>
        <dbReference type="SAM" id="Phobius"/>
    </source>
</evidence>
<feature type="domain" description="Peptidoglycan beta-N-acetylmuramidase NamZ N-terminal" evidence="3">
    <location>
        <begin position="122"/>
        <end position="310"/>
    </location>
</feature>
<evidence type="ECO:0000313" key="5">
    <source>
        <dbReference type="EMBL" id="SET52897.1"/>
    </source>
</evidence>
<gene>
    <name evidence="5" type="ORF">SAMN04487771_102319</name>
</gene>
<dbReference type="Pfam" id="PF20732">
    <property type="entry name" value="NamZ_C"/>
    <property type="match status" value="1"/>
</dbReference>
<evidence type="ECO:0000259" key="4">
    <source>
        <dbReference type="Pfam" id="PF20732"/>
    </source>
</evidence>
<evidence type="ECO:0000259" key="3">
    <source>
        <dbReference type="Pfam" id="PF07075"/>
    </source>
</evidence>
<dbReference type="InterPro" id="IPR008302">
    <property type="entry name" value="NamZ"/>
</dbReference>
<dbReference type="Proteomes" id="UP000199820">
    <property type="component" value="Unassembled WGS sequence"/>
</dbReference>
<feature type="compositionally biased region" description="Basic and acidic residues" evidence="1">
    <location>
        <begin position="45"/>
        <end position="55"/>
    </location>
</feature>
<accession>A0A1I0F4N0</accession>
<sequence>MKKWIVLGILVTALAGGCAKNAPVSESSRAETADSGSEDASGVASEEKTAAENKTEEKNVVLLGDEQFDRYLPLLDGKRVALLSNHTGIVGDRTSLFGQKREKGDDLVPFGYDRDGKEVEYGQHILDALIEHNVNVSAIFSPEHGFRGTEDAGASIDDTVDPKTGVPILSLYHDNTHYPSAESMDSFDTLVVDMQDVGLRYYTYYISMYYMMDACAKSGKEVVILDRPNPNGFYVDGPILKEKYKSPVGQLPIPVVYGMTWGELAQMINGEGWLESGKNACRLTVIPCQNYTHSMKPVLIRRPSPNIKDMRAVYLYASTCFFENTYISVGRGTEMPFEIWGSPYLSEKDYPFSFAPESMDGAGNPQFEGKVCNGRDLREIPLETIWEDGIQLDYLVSAYRDFHKAHPDLDFFGFRKDYEYDWIDYLSGSDELRKQIIAGKSAEEIRESWKAEIASFREQRKPYLLYEDCECENPYRGSGKQRTERCIGTAAGLCFLYIFFIEILLTWTGLGAKMLTVPQHI</sequence>
<keyword evidence="2" id="KW-0812">Transmembrane</keyword>
<dbReference type="AlphaFoldDB" id="A0A1I0F4N0"/>
<protein>
    <submittedName>
        <fullName evidence="5">Uncharacterized conserved protein YbbC, DUF1343 family</fullName>
    </submittedName>
</protein>
<keyword evidence="2" id="KW-0472">Membrane</keyword>
<feature type="region of interest" description="Disordered" evidence="1">
    <location>
        <begin position="22"/>
        <end position="55"/>
    </location>
</feature>
<dbReference type="InterPro" id="IPR048503">
    <property type="entry name" value="NamZ_C"/>
</dbReference>
<name>A0A1I0F4N0_9FIRM</name>
<dbReference type="STRING" id="1526.SAMN02910262_01122"/>
<dbReference type="InterPro" id="IPR048502">
    <property type="entry name" value="NamZ_N"/>
</dbReference>